<comment type="caution">
    <text evidence="1">The sequence shown here is derived from an EMBL/GenBank/DDBJ whole genome shotgun (WGS) entry which is preliminary data.</text>
</comment>
<sequence>MYGSFWDKLALDQTHSQRGSGQALLAMALELSSVMSSTETAEVILSLLQPTDSHICKAIVKPGDSGSELLVGDIMPALNDLPEQGSRSYMINERLNFEKVILHQIGAAVPIASAALMGKYTPTDIYAAIQAIEELISAPEESVLEISCQAGAIKLAFLVYSLFGITVTVVSKRGPNMGTVSGTYRRKHTLRIYALIGTAIQPSLFTPRGSLLSAQSSYSHSHSIHSEACVEHISVILTRWQRHWAIPYEWMRVFSRCLFRNLCSWWRESAFLPSTYHDSNVRLGAKHYDGSGWGKPINGYKISTVADISHLKNVYAQCLGEFAISEENIEVLLSEEAYSIPPKAALISGTDAHGTLCTMLGKTCHCYKHLAKGSARPAGLSGHCSADDGHSLFFFIANTLRVLTMVDIEEPVISSQSTESSLAAPFSESTTRELGFIYHGAAVRKAVGSLPDGKDQVKPLTFAHLLHAAAWLLSGPVGGNAADNNGVVGTCANGVALVGSFCFFPTISKKDCRIHVSLGRTFFQGSQVKRLDSYYQNLYGNMPEDLCYGRPYPSQGRAPSFAGIGDPRLTRVVNLRDDVAAIAFRIQWISKSNQSPCDTLVSPQDYLRNIGWHVHFIECEHDSNDPLRTEGTIRVCHAGVFPKRPDRDLNGKELWPDGHIASPNLPSPGGFTGCLALTMGSLEAQLALVCDAKVGQEIVLQRSIPVSY</sequence>
<keyword evidence="2" id="KW-1185">Reference proteome</keyword>
<evidence type="ECO:0000313" key="1">
    <source>
        <dbReference type="EMBL" id="KAH0536972.1"/>
    </source>
</evidence>
<organism evidence="1 2">
    <name type="scientific">Glutinoglossum americanum</name>
    <dbReference type="NCBI Taxonomy" id="1670608"/>
    <lineage>
        <taxon>Eukaryota</taxon>
        <taxon>Fungi</taxon>
        <taxon>Dikarya</taxon>
        <taxon>Ascomycota</taxon>
        <taxon>Pezizomycotina</taxon>
        <taxon>Geoglossomycetes</taxon>
        <taxon>Geoglossales</taxon>
        <taxon>Geoglossaceae</taxon>
        <taxon>Glutinoglossum</taxon>
    </lineage>
</organism>
<reference evidence="1" key="1">
    <citation type="submission" date="2021-03" db="EMBL/GenBank/DDBJ databases">
        <title>Comparative genomics and phylogenomic investigation of the class Geoglossomycetes provide insights into ecological specialization and systematics.</title>
        <authorList>
            <person name="Melie T."/>
            <person name="Pirro S."/>
            <person name="Miller A.N."/>
            <person name="Quandt A."/>
        </authorList>
    </citation>
    <scope>NUCLEOTIDE SEQUENCE</scope>
    <source>
        <strain evidence="1">GBOQ0MN5Z8</strain>
    </source>
</reference>
<evidence type="ECO:0000313" key="2">
    <source>
        <dbReference type="Proteomes" id="UP000698800"/>
    </source>
</evidence>
<dbReference type="AlphaFoldDB" id="A0A9P8HWU8"/>
<protein>
    <submittedName>
        <fullName evidence="1">Uncharacterized protein</fullName>
    </submittedName>
</protein>
<proteinExistence type="predicted"/>
<gene>
    <name evidence="1" type="ORF">FGG08_006200</name>
</gene>
<dbReference type="OrthoDB" id="10332900at2759"/>
<dbReference type="EMBL" id="JAGHQL010000170">
    <property type="protein sequence ID" value="KAH0536972.1"/>
    <property type="molecule type" value="Genomic_DNA"/>
</dbReference>
<name>A0A9P8HWU8_9PEZI</name>
<accession>A0A9P8HWU8</accession>
<dbReference type="Proteomes" id="UP000698800">
    <property type="component" value="Unassembled WGS sequence"/>
</dbReference>